<accession>A0A1M7S9T8</accession>
<dbReference type="NCBIfam" id="TIGR02227">
    <property type="entry name" value="sigpep_I_bact"/>
    <property type="match status" value="1"/>
</dbReference>
<dbReference type="Pfam" id="PF10502">
    <property type="entry name" value="Peptidase_S26"/>
    <property type="match status" value="1"/>
</dbReference>
<dbReference type="EMBL" id="FRDL01000002">
    <property type="protein sequence ID" value="SHN55012.1"/>
    <property type="molecule type" value="Genomic_DNA"/>
</dbReference>
<comment type="subcellular location">
    <subcellularLocation>
        <location evidence="9">Membrane</location>
        <topology evidence="9">Single-pass type II membrane protein</topology>
    </subcellularLocation>
</comment>
<evidence type="ECO:0000256" key="9">
    <source>
        <dbReference type="RuleBase" id="RU362042"/>
    </source>
</evidence>
<dbReference type="GO" id="GO:0006465">
    <property type="term" value="P:signal peptide processing"/>
    <property type="evidence" value="ECO:0007669"/>
    <property type="project" value="InterPro"/>
</dbReference>
<gene>
    <name evidence="11" type="ORF">SAMN05216200_10274</name>
</gene>
<dbReference type="InterPro" id="IPR036286">
    <property type="entry name" value="LexA/Signal_pep-like_sf"/>
</dbReference>
<dbReference type="SUPFAM" id="SSF51306">
    <property type="entry name" value="LexA/Signal peptidase"/>
    <property type="match status" value="1"/>
</dbReference>
<name>A0A1M7S9T8_9RHOB</name>
<dbReference type="AlphaFoldDB" id="A0A1M7S9T8"/>
<keyword evidence="8" id="KW-1133">Transmembrane helix</keyword>
<protein>
    <recommendedName>
        <fullName evidence="4 8">Signal peptidase I</fullName>
        <ecNumber evidence="3 8">3.4.21.89</ecNumber>
    </recommendedName>
</protein>
<dbReference type="CDD" id="cd06530">
    <property type="entry name" value="S26_SPase_I"/>
    <property type="match status" value="1"/>
</dbReference>
<evidence type="ECO:0000313" key="12">
    <source>
        <dbReference type="Proteomes" id="UP000184066"/>
    </source>
</evidence>
<reference evidence="11 12" key="1">
    <citation type="submission" date="2016-12" db="EMBL/GenBank/DDBJ databases">
        <authorList>
            <person name="Song W.-J."/>
            <person name="Kurnit D.M."/>
        </authorList>
    </citation>
    <scope>NUCLEOTIDE SEQUENCE [LARGE SCALE GENOMIC DNA]</scope>
    <source>
        <strain evidence="11 12">CGMCC 1.10808</strain>
    </source>
</reference>
<evidence type="ECO:0000313" key="11">
    <source>
        <dbReference type="EMBL" id="SHN55012.1"/>
    </source>
</evidence>
<dbReference type="GO" id="GO:0009003">
    <property type="term" value="F:signal peptidase activity"/>
    <property type="evidence" value="ECO:0007669"/>
    <property type="project" value="UniProtKB-EC"/>
</dbReference>
<dbReference type="Proteomes" id="UP000184066">
    <property type="component" value="Unassembled WGS sequence"/>
</dbReference>
<comment type="catalytic activity">
    <reaction evidence="1 8">
        <text>Cleavage of hydrophobic, N-terminal signal or leader sequences from secreted and periplasmic proteins.</text>
        <dbReference type="EC" id="3.4.21.89"/>
    </reaction>
</comment>
<keyword evidence="12" id="KW-1185">Reference proteome</keyword>
<comment type="similarity">
    <text evidence="2 9">Belongs to the peptidase S26 family.</text>
</comment>
<evidence type="ECO:0000256" key="8">
    <source>
        <dbReference type="RuleBase" id="RU003993"/>
    </source>
</evidence>
<evidence type="ECO:0000256" key="1">
    <source>
        <dbReference type="ARBA" id="ARBA00000677"/>
    </source>
</evidence>
<feature type="active site" evidence="7">
    <location>
        <position position="99"/>
    </location>
</feature>
<dbReference type="PROSITE" id="PS00760">
    <property type="entry name" value="SPASE_I_2"/>
    <property type="match status" value="1"/>
</dbReference>
<evidence type="ECO:0000256" key="7">
    <source>
        <dbReference type="PIRSR" id="PIRSR600223-1"/>
    </source>
</evidence>
<dbReference type="PROSITE" id="PS00761">
    <property type="entry name" value="SPASE_I_3"/>
    <property type="match status" value="1"/>
</dbReference>
<evidence type="ECO:0000256" key="2">
    <source>
        <dbReference type="ARBA" id="ARBA00009370"/>
    </source>
</evidence>
<dbReference type="InterPro" id="IPR019758">
    <property type="entry name" value="Pept_S26A_signal_pept_1_CS"/>
</dbReference>
<evidence type="ECO:0000256" key="4">
    <source>
        <dbReference type="ARBA" id="ARBA00019232"/>
    </source>
</evidence>
<dbReference type="PRINTS" id="PR00727">
    <property type="entry name" value="LEADERPTASE"/>
</dbReference>
<dbReference type="PANTHER" id="PTHR43390">
    <property type="entry name" value="SIGNAL PEPTIDASE I"/>
    <property type="match status" value="1"/>
</dbReference>
<dbReference type="OrthoDB" id="9815782at2"/>
<dbReference type="InterPro" id="IPR019533">
    <property type="entry name" value="Peptidase_S26"/>
</dbReference>
<keyword evidence="5 8" id="KW-0645">Protease</keyword>
<organism evidence="11 12">
    <name type="scientific">Oceanicella actignis</name>
    <dbReference type="NCBI Taxonomy" id="1189325"/>
    <lineage>
        <taxon>Bacteria</taxon>
        <taxon>Pseudomonadati</taxon>
        <taxon>Pseudomonadota</taxon>
        <taxon>Alphaproteobacteria</taxon>
        <taxon>Rhodobacterales</taxon>
        <taxon>Paracoccaceae</taxon>
        <taxon>Oceanicella</taxon>
    </lineage>
</organism>
<dbReference type="PANTHER" id="PTHR43390:SF1">
    <property type="entry name" value="CHLOROPLAST PROCESSING PEPTIDASE"/>
    <property type="match status" value="1"/>
</dbReference>
<dbReference type="EC" id="3.4.21.89" evidence="3 8"/>
<dbReference type="Gene3D" id="2.10.109.10">
    <property type="entry name" value="Umud Fragment, subunit A"/>
    <property type="match status" value="1"/>
</dbReference>
<dbReference type="PROSITE" id="PS00501">
    <property type="entry name" value="SPASE_I_1"/>
    <property type="match status" value="1"/>
</dbReference>
<dbReference type="GO" id="GO:0016020">
    <property type="term" value="C:membrane"/>
    <property type="evidence" value="ECO:0007669"/>
    <property type="project" value="UniProtKB-SubCell"/>
</dbReference>
<keyword evidence="6 8" id="KW-0378">Hydrolase</keyword>
<dbReference type="InterPro" id="IPR000223">
    <property type="entry name" value="Pept_S26A_signal_pept_1"/>
</dbReference>
<feature type="transmembrane region" description="Helical" evidence="8">
    <location>
        <begin position="12"/>
        <end position="34"/>
    </location>
</feature>
<keyword evidence="8" id="KW-0812">Transmembrane</keyword>
<evidence type="ECO:0000256" key="6">
    <source>
        <dbReference type="ARBA" id="ARBA00022801"/>
    </source>
</evidence>
<evidence type="ECO:0000256" key="5">
    <source>
        <dbReference type="ARBA" id="ARBA00022670"/>
    </source>
</evidence>
<feature type="domain" description="Peptidase S26" evidence="10">
    <location>
        <begin position="10"/>
        <end position="228"/>
    </location>
</feature>
<sequence length="252" mass="28510">MAKKKEGLGELLKTVVYALLIAGAFRSFLFQPFWIPSGSMKSTLLIGDFLFVSKYAYGYSRHSFPFSAVPIPGRILARQPERGDVIVFKHPRSGEDYVKRLIGLPGDRIQMRKGILYINGQAAPQRPDGVFIEPIDPGANLACKAYPRIDGEVMCLKERFIETLPGGREHIVLNADDNDKPFTDNTREFVVPEGHYFFMGDNRDNSNDSRQGVGMVPFENLVGRADLIALSFAGRFWEVWNWRADRFFVAVR</sequence>
<dbReference type="RefSeq" id="WP_072746554.1">
    <property type="nucleotide sequence ID" value="NZ_FOHL01000003.1"/>
</dbReference>
<dbReference type="STRING" id="1189325.SAMN04488119_103434"/>
<dbReference type="InterPro" id="IPR019756">
    <property type="entry name" value="Pept_S26A_signal_pept_1_Ser-AS"/>
</dbReference>
<feature type="active site" evidence="7">
    <location>
        <position position="39"/>
    </location>
</feature>
<evidence type="ECO:0000259" key="10">
    <source>
        <dbReference type="Pfam" id="PF10502"/>
    </source>
</evidence>
<dbReference type="InterPro" id="IPR019757">
    <property type="entry name" value="Pept_S26A_signal_pept_1_Lys-AS"/>
</dbReference>
<dbReference type="GO" id="GO:0004252">
    <property type="term" value="F:serine-type endopeptidase activity"/>
    <property type="evidence" value="ECO:0007669"/>
    <property type="project" value="InterPro"/>
</dbReference>
<evidence type="ECO:0000256" key="3">
    <source>
        <dbReference type="ARBA" id="ARBA00013208"/>
    </source>
</evidence>
<keyword evidence="8" id="KW-0472">Membrane</keyword>
<proteinExistence type="inferred from homology"/>